<dbReference type="PROSITE" id="PS50157">
    <property type="entry name" value="ZINC_FINGER_C2H2_2"/>
    <property type="match status" value="5"/>
</dbReference>
<keyword evidence="2" id="KW-0677">Repeat</keyword>
<organism evidence="8 9">
    <name type="scientific">Cylicocyclus nassatus</name>
    <name type="common">Nematode worm</name>
    <dbReference type="NCBI Taxonomy" id="53992"/>
    <lineage>
        <taxon>Eukaryota</taxon>
        <taxon>Metazoa</taxon>
        <taxon>Ecdysozoa</taxon>
        <taxon>Nematoda</taxon>
        <taxon>Chromadorea</taxon>
        <taxon>Rhabditida</taxon>
        <taxon>Rhabditina</taxon>
        <taxon>Rhabditomorpha</taxon>
        <taxon>Strongyloidea</taxon>
        <taxon>Strongylidae</taxon>
        <taxon>Cylicocyclus</taxon>
    </lineage>
</organism>
<dbReference type="PANTHER" id="PTHR19818">
    <property type="entry name" value="ZINC FINGER PROTEIN ZIC AND GLI"/>
    <property type="match status" value="1"/>
</dbReference>
<dbReference type="GO" id="GO:0000978">
    <property type="term" value="F:RNA polymerase II cis-regulatory region sequence-specific DNA binding"/>
    <property type="evidence" value="ECO:0007669"/>
    <property type="project" value="TreeGrafter"/>
</dbReference>
<evidence type="ECO:0000259" key="7">
    <source>
        <dbReference type="PROSITE" id="PS50157"/>
    </source>
</evidence>
<protein>
    <recommendedName>
        <fullName evidence="7">C2H2-type domain-containing protein</fullName>
    </recommendedName>
</protein>
<feature type="domain" description="C2H2-type" evidence="7">
    <location>
        <begin position="259"/>
        <end position="287"/>
    </location>
</feature>
<gene>
    <name evidence="8" type="ORF">CYNAS_LOCUS19037</name>
</gene>
<dbReference type="Pfam" id="PF00096">
    <property type="entry name" value="zf-C2H2"/>
    <property type="match status" value="3"/>
</dbReference>
<evidence type="ECO:0000313" key="8">
    <source>
        <dbReference type="EMBL" id="CAJ0607054.1"/>
    </source>
</evidence>
<evidence type="ECO:0000256" key="4">
    <source>
        <dbReference type="ARBA" id="ARBA00022833"/>
    </source>
</evidence>
<feature type="domain" description="C2H2-type" evidence="7">
    <location>
        <begin position="198"/>
        <end position="221"/>
    </location>
</feature>
<keyword evidence="9" id="KW-1185">Reference proteome</keyword>
<comment type="caution">
    <text evidence="8">The sequence shown here is derived from an EMBL/GenBank/DDBJ whole genome shotgun (WGS) entry which is preliminary data.</text>
</comment>
<feature type="region of interest" description="Disordered" evidence="6">
    <location>
        <begin position="115"/>
        <end position="135"/>
    </location>
</feature>
<dbReference type="Proteomes" id="UP001176961">
    <property type="component" value="Unassembled WGS sequence"/>
</dbReference>
<dbReference type="SMART" id="SM00355">
    <property type="entry name" value="ZnF_C2H2"/>
    <property type="match status" value="6"/>
</dbReference>
<evidence type="ECO:0000256" key="1">
    <source>
        <dbReference type="ARBA" id="ARBA00022723"/>
    </source>
</evidence>
<dbReference type="Gene3D" id="3.30.160.60">
    <property type="entry name" value="Classic Zinc Finger"/>
    <property type="match status" value="3"/>
</dbReference>
<dbReference type="InterPro" id="IPR050329">
    <property type="entry name" value="GLI_C2H2-zinc-finger"/>
</dbReference>
<dbReference type="InterPro" id="IPR013087">
    <property type="entry name" value="Znf_C2H2_type"/>
</dbReference>
<feature type="region of interest" description="Disordered" evidence="6">
    <location>
        <begin position="377"/>
        <end position="397"/>
    </location>
</feature>
<evidence type="ECO:0000256" key="2">
    <source>
        <dbReference type="ARBA" id="ARBA00022737"/>
    </source>
</evidence>
<evidence type="ECO:0000313" key="9">
    <source>
        <dbReference type="Proteomes" id="UP001176961"/>
    </source>
</evidence>
<dbReference type="PANTHER" id="PTHR19818:SF139">
    <property type="entry name" value="PAIR-RULE PROTEIN ODD-PAIRED"/>
    <property type="match status" value="1"/>
</dbReference>
<dbReference type="InterPro" id="IPR036236">
    <property type="entry name" value="Znf_C2H2_sf"/>
</dbReference>
<dbReference type="PROSITE" id="PS00028">
    <property type="entry name" value="ZINC_FINGER_C2H2_1"/>
    <property type="match status" value="5"/>
</dbReference>
<dbReference type="EMBL" id="CATQJL010000316">
    <property type="protein sequence ID" value="CAJ0607054.1"/>
    <property type="molecule type" value="Genomic_DNA"/>
</dbReference>
<dbReference type="SUPFAM" id="SSF57667">
    <property type="entry name" value="beta-beta-alpha zinc fingers"/>
    <property type="match status" value="3"/>
</dbReference>
<dbReference type="GO" id="GO:0005634">
    <property type="term" value="C:nucleus"/>
    <property type="evidence" value="ECO:0007669"/>
    <property type="project" value="UniProtKB-ARBA"/>
</dbReference>
<evidence type="ECO:0000256" key="5">
    <source>
        <dbReference type="PROSITE-ProRule" id="PRU00042"/>
    </source>
</evidence>
<dbReference type="FunFam" id="3.30.160.60:FF:000072">
    <property type="entry name" value="zinc finger protein 143 isoform X1"/>
    <property type="match status" value="1"/>
</dbReference>
<sequence length="397" mass="45694">MSLLQKGSYILPKSFQSNCVFFRSIANEKILPSCIPEKSIELCFYCIEGDVCQLHPNRRKVQTGVNSFADDEFKLVEKEEIKNVCKISEGVDEKENIFVKEDYSKRLVKTIQSKDNPCTSQKQKPATTKKIPSGDHCHQKIMSVSEIPRKRFSRFREKTFVCDVCEAAFTLKQNVQSHLFIYHVQKDGSLKPHTRLMYKCDNCDKVFKSPHAADVHFKKTHKKPAVRPPTDCEECGKRFASAFQLREHISIQHLKERNFVCEECGQKFGRRGGLRRHVQMVHQNHLHMCPYEGCDHPGYKCSKALTAHIRSVHTNVRPYVCETCQKAFVRRNDLKMHTLTHTSETAFHCECGSKFRRLIYLKKHQRLCTSRGNAVEVKDEPADGSADKKNAAGDKNL</sequence>
<dbReference type="GO" id="GO:0045944">
    <property type="term" value="P:positive regulation of transcription by RNA polymerase II"/>
    <property type="evidence" value="ECO:0007669"/>
    <property type="project" value="UniProtKB-ARBA"/>
</dbReference>
<feature type="domain" description="C2H2-type" evidence="7">
    <location>
        <begin position="319"/>
        <end position="346"/>
    </location>
</feature>
<keyword evidence="3 5" id="KW-0863">Zinc-finger</keyword>
<evidence type="ECO:0000256" key="3">
    <source>
        <dbReference type="ARBA" id="ARBA00022771"/>
    </source>
</evidence>
<feature type="compositionally biased region" description="Polar residues" evidence="6">
    <location>
        <begin position="115"/>
        <end position="126"/>
    </location>
</feature>
<accession>A0AA36MBQ6</accession>
<feature type="domain" description="C2H2-type" evidence="7">
    <location>
        <begin position="160"/>
        <end position="188"/>
    </location>
</feature>
<keyword evidence="4" id="KW-0862">Zinc</keyword>
<dbReference type="AlphaFoldDB" id="A0AA36MBQ6"/>
<reference evidence="8" key="1">
    <citation type="submission" date="2023-07" db="EMBL/GenBank/DDBJ databases">
        <authorList>
            <consortium name="CYATHOMIX"/>
        </authorList>
    </citation>
    <scope>NUCLEOTIDE SEQUENCE</scope>
    <source>
        <strain evidence="8">N/A</strain>
    </source>
</reference>
<evidence type="ECO:0000256" key="6">
    <source>
        <dbReference type="SAM" id="MobiDB-lite"/>
    </source>
</evidence>
<dbReference type="GO" id="GO:0008270">
    <property type="term" value="F:zinc ion binding"/>
    <property type="evidence" value="ECO:0007669"/>
    <property type="project" value="UniProtKB-KW"/>
</dbReference>
<proteinExistence type="predicted"/>
<name>A0AA36MBQ6_CYLNA</name>
<feature type="domain" description="C2H2-type" evidence="7">
    <location>
        <begin position="230"/>
        <end position="258"/>
    </location>
</feature>
<keyword evidence="1" id="KW-0479">Metal-binding</keyword>
<dbReference type="GO" id="GO:0000981">
    <property type="term" value="F:DNA-binding transcription factor activity, RNA polymerase II-specific"/>
    <property type="evidence" value="ECO:0007669"/>
    <property type="project" value="TreeGrafter"/>
</dbReference>